<organism evidence="18 19">
    <name type="scientific">Sphingomonas sanxanigenens DSM 19645 = NX02</name>
    <dbReference type="NCBI Taxonomy" id="1123269"/>
    <lineage>
        <taxon>Bacteria</taxon>
        <taxon>Pseudomonadati</taxon>
        <taxon>Pseudomonadota</taxon>
        <taxon>Alphaproteobacteria</taxon>
        <taxon>Sphingomonadales</taxon>
        <taxon>Sphingomonadaceae</taxon>
        <taxon>Sphingomonas</taxon>
    </lineage>
</organism>
<keyword evidence="14" id="KW-1006">Bacterial flagellum protein export</keyword>
<evidence type="ECO:0000259" key="17">
    <source>
        <dbReference type="SMART" id="SM00382"/>
    </source>
</evidence>
<keyword evidence="10" id="KW-0067">ATP-binding</keyword>
<keyword evidence="5" id="KW-0813">Transport</keyword>
<evidence type="ECO:0000256" key="11">
    <source>
        <dbReference type="ARBA" id="ARBA00022927"/>
    </source>
</evidence>
<evidence type="ECO:0000256" key="14">
    <source>
        <dbReference type="ARBA" id="ARBA00023225"/>
    </source>
</evidence>
<evidence type="ECO:0000256" key="15">
    <source>
        <dbReference type="ARBA" id="ARBA00023310"/>
    </source>
</evidence>
<dbReference type="EMBL" id="CP006644">
    <property type="protein sequence ID" value="AHE55648.1"/>
    <property type="molecule type" value="Genomic_DNA"/>
</dbReference>
<dbReference type="PANTHER" id="PTHR15184:SF81">
    <property type="entry name" value="FLAGELLUM-SPECIFIC ATP SYNTHASE"/>
    <property type="match status" value="1"/>
</dbReference>
<comment type="similarity">
    <text evidence="2">Belongs to the ATPase alpha/beta chains family.</text>
</comment>
<keyword evidence="9" id="KW-1005">Bacterial flagellum biogenesis</keyword>
<dbReference type="HOGENOM" id="CLU_022398_5_1_5"/>
<dbReference type="EC" id="7.1.2.2" evidence="3"/>
<keyword evidence="8" id="KW-0375">Hydrogen ion transport</keyword>
<dbReference type="GO" id="GO:0044781">
    <property type="term" value="P:bacterial-type flagellum organization"/>
    <property type="evidence" value="ECO:0007669"/>
    <property type="project" value="UniProtKB-KW"/>
</dbReference>
<dbReference type="STRING" id="1123269.NX02_19945"/>
<dbReference type="RefSeq" id="WP_084717945.1">
    <property type="nucleotide sequence ID" value="NZ_CP006644.1"/>
</dbReference>
<dbReference type="OrthoDB" id="9803053at2"/>
<dbReference type="Gene3D" id="3.40.50.12240">
    <property type="match status" value="1"/>
</dbReference>
<evidence type="ECO:0000256" key="5">
    <source>
        <dbReference type="ARBA" id="ARBA00022448"/>
    </source>
</evidence>
<feature type="domain" description="AAA+ ATPase" evidence="17">
    <location>
        <begin position="157"/>
        <end position="339"/>
    </location>
</feature>
<dbReference type="PANTHER" id="PTHR15184">
    <property type="entry name" value="ATP SYNTHASE"/>
    <property type="match status" value="1"/>
</dbReference>
<protein>
    <recommendedName>
        <fullName evidence="4">Flagellum-specific ATP synthase</fullName>
        <ecNumber evidence="3">7.1.2.2</ecNumber>
    </recommendedName>
</protein>
<dbReference type="InterPro" id="IPR000194">
    <property type="entry name" value="ATPase_F1/V1/A1_a/bsu_nucl-bd"/>
</dbReference>
<evidence type="ECO:0000256" key="9">
    <source>
        <dbReference type="ARBA" id="ARBA00022795"/>
    </source>
</evidence>
<keyword evidence="15" id="KW-0066">ATP synthesis</keyword>
<dbReference type="FunFam" id="3.40.50.12240:FF:000002">
    <property type="entry name" value="Flagellum-specific ATP synthase FliI"/>
    <property type="match status" value="1"/>
</dbReference>
<keyword evidence="7" id="KW-0547">Nucleotide-binding</keyword>
<keyword evidence="19" id="KW-1185">Reference proteome</keyword>
<sequence length="442" mass="46953">MMPAEALIERIRTADLVARTGHVRRIMPTFIEADGPAVPLGALCTIECGPGTHPVVAEVTRIDRDAIILSPFEDRPPTFAGATVTALPTGARVPVGPELMGRAIDALGQPIDGGKAIAATELRPVAGSPADTMARVTSPQPLETGIRAIDALLTLGVGQRIGLFAASGVGKTSLINQIARQARADRIILCLVGERGREVEALWSRELPASIRARATLVAATSDQSAAMRARAPQVALAQAEHWRDRGDHVLLFIDSVTRLAMALREIGLAAGEPPTVRAYTPSVFAAIPRLVERCGAVAQRGAITAIMTVLAETDELDDPVCEMMKSLLDGHILLSRSLAEQGHFPAIDVPRSISRLASGLMTAEQRRAATALTADLSTYENSRTMIESGIYTTGTDRCIDRAIAARPAQLAFLRQRQEEAAPLDASLTALVELERSGAHHG</sequence>
<evidence type="ECO:0000313" key="19">
    <source>
        <dbReference type="Proteomes" id="UP000018851"/>
    </source>
</evidence>
<dbReference type="PROSITE" id="PS00152">
    <property type="entry name" value="ATPASE_ALPHA_BETA"/>
    <property type="match status" value="1"/>
</dbReference>
<dbReference type="InterPro" id="IPR003593">
    <property type="entry name" value="AAA+_ATPase"/>
</dbReference>
<evidence type="ECO:0000256" key="16">
    <source>
        <dbReference type="ARBA" id="ARBA00034006"/>
    </source>
</evidence>
<dbReference type="KEGG" id="ssan:NX02_19945"/>
<evidence type="ECO:0000313" key="18">
    <source>
        <dbReference type="EMBL" id="AHE55648.1"/>
    </source>
</evidence>
<dbReference type="InterPro" id="IPR005714">
    <property type="entry name" value="ATPase_T3SS_FliI/YscN"/>
</dbReference>
<dbReference type="SMART" id="SM00382">
    <property type="entry name" value="AAA"/>
    <property type="match status" value="1"/>
</dbReference>
<dbReference type="eggNOG" id="COG1157">
    <property type="taxonomic scope" value="Bacteria"/>
</dbReference>
<dbReference type="InterPro" id="IPR027417">
    <property type="entry name" value="P-loop_NTPase"/>
</dbReference>
<dbReference type="InterPro" id="IPR040627">
    <property type="entry name" value="T3SS_ATPase_C"/>
</dbReference>
<dbReference type="InterPro" id="IPR050053">
    <property type="entry name" value="ATPase_alpha/beta_chains"/>
</dbReference>
<evidence type="ECO:0000256" key="12">
    <source>
        <dbReference type="ARBA" id="ARBA00022967"/>
    </source>
</evidence>
<dbReference type="GO" id="GO:0030254">
    <property type="term" value="P:protein secretion by the type III secretion system"/>
    <property type="evidence" value="ECO:0007669"/>
    <property type="project" value="InterPro"/>
</dbReference>
<accession>W0AH77</accession>
<gene>
    <name evidence="18" type="ORF">NX02_19945</name>
</gene>
<dbReference type="InterPro" id="IPR020003">
    <property type="entry name" value="ATPase_a/bsu_AS"/>
</dbReference>
<evidence type="ECO:0000256" key="13">
    <source>
        <dbReference type="ARBA" id="ARBA00023065"/>
    </source>
</evidence>
<evidence type="ECO:0000256" key="2">
    <source>
        <dbReference type="ARBA" id="ARBA00008936"/>
    </source>
</evidence>
<dbReference type="GO" id="GO:0030257">
    <property type="term" value="C:type III protein secretion system complex"/>
    <property type="evidence" value="ECO:0007669"/>
    <property type="project" value="InterPro"/>
</dbReference>
<evidence type="ECO:0000256" key="10">
    <source>
        <dbReference type="ARBA" id="ARBA00022840"/>
    </source>
</evidence>
<evidence type="ECO:0000256" key="4">
    <source>
        <dbReference type="ARBA" id="ARBA00020580"/>
    </source>
</evidence>
<dbReference type="PATRIC" id="fig|1123269.5.peg.3900"/>
<evidence type="ECO:0000256" key="3">
    <source>
        <dbReference type="ARBA" id="ARBA00012473"/>
    </source>
</evidence>
<keyword evidence="11" id="KW-0653">Protein transport</keyword>
<dbReference type="Proteomes" id="UP000018851">
    <property type="component" value="Chromosome"/>
</dbReference>
<dbReference type="AlphaFoldDB" id="W0AH77"/>
<comment type="subcellular location">
    <subcellularLocation>
        <location evidence="1">Cytoplasm</location>
    </subcellularLocation>
</comment>
<dbReference type="GO" id="GO:0005737">
    <property type="term" value="C:cytoplasm"/>
    <property type="evidence" value="ECO:0007669"/>
    <property type="project" value="UniProtKB-SubCell"/>
</dbReference>
<dbReference type="NCBIfam" id="TIGR01026">
    <property type="entry name" value="fliI_yscN"/>
    <property type="match status" value="1"/>
</dbReference>
<reference evidence="18 19" key="1">
    <citation type="submission" date="2013-07" db="EMBL/GenBank/DDBJ databases">
        <title>Completed genome of Sphingomonas sanxanigenens NX02.</title>
        <authorList>
            <person name="Ma T."/>
            <person name="Huang H."/>
            <person name="Wu M."/>
            <person name="Li X."/>
            <person name="Li G."/>
        </authorList>
    </citation>
    <scope>NUCLEOTIDE SEQUENCE [LARGE SCALE GENOMIC DNA]</scope>
    <source>
        <strain evidence="18 19">NX02</strain>
    </source>
</reference>
<dbReference type="GO" id="GO:0046933">
    <property type="term" value="F:proton-transporting ATP synthase activity, rotational mechanism"/>
    <property type="evidence" value="ECO:0007669"/>
    <property type="project" value="TreeGrafter"/>
</dbReference>
<dbReference type="Pfam" id="PF00006">
    <property type="entry name" value="ATP-synt_ab"/>
    <property type="match status" value="1"/>
</dbReference>
<evidence type="ECO:0000256" key="7">
    <source>
        <dbReference type="ARBA" id="ARBA00022741"/>
    </source>
</evidence>
<evidence type="ECO:0000256" key="1">
    <source>
        <dbReference type="ARBA" id="ARBA00004496"/>
    </source>
</evidence>
<keyword evidence="13" id="KW-0406">Ion transport</keyword>
<evidence type="ECO:0000256" key="6">
    <source>
        <dbReference type="ARBA" id="ARBA00022490"/>
    </source>
</evidence>
<dbReference type="SUPFAM" id="SSF52540">
    <property type="entry name" value="P-loop containing nucleoside triphosphate hydrolases"/>
    <property type="match status" value="1"/>
</dbReference>
<comment type="catalytic activity">
    <reaction evidence="16">
        <text>ATP + H2O + cellular proteinSide 1 = ADP + phosphate + cellular proteinSide 2.</text>
        <dbReference type="EC" id="7.4.2.8"/>
    </reaction>
</comment>
<proteinExistence type="inferred from homology"/>
<keyword evidence="6" id="KW-0963">Cytoplasm</keyword>
<evidence type="ECO:0000256" key="8">
    <source>
        <dbReference type="ARBA" id="ARBA00022781"/>
    </source>
</evidence>
<dbReference type="Pfam" id="PF18269">
    <property type="entry name" value="T3SS_ATPase_C"/>
    <property type="match status" value="1"/>
</dbReference>
<dbReference type="GO" id="GO:0008564">
    <property type="term" value="F:protein-exporting ATPase activity"/>
    <property type="evidence" value="ECO:0007669"/>
    <property type="project" value="UniProtKB-EC"/>
</dbReference>
<dbReference type="GO" id="GO:0016887">
    <property type="term" value="F:ATP hydrolysis activity"/>
    <property type="evidence" value="ECO:0007669"/>
    <property type="project" value="InterPro"/>
</dbReference>
<name>W0AH77_9SPHN</name>
<dbReference type="GO" id="GO:0005524">
    <property type="term" value="F:ATP binding"/>
    <property type="evidence" value="ECO:0007669"/>
    <property type="project" value="UniProtKB-KW"/>
</dbReference>
<keyword evidence="12" id="KW-1278">Translocase</keyword>